<dbReference type="GO" id="GO:0005886">
    <property type="term" value="C:plasma membrane"/>
    <property type="evidence" value="ECO:0007669"/>
    <property type="project" value="TreeGrafter"/>
</dbReference>
<dbReference type="PROSITE" id="PS50125">
    <property type="entry name" value="GUANYLATE_CYCLASE_2"/>
    <property type="match status" value="1"/>
</dbReference>
<reference evidence="10 11" key="1">
    <citation type="submission" date="2018-11" db="EMBL/GenBank/DDBJ databases">
        <authorList>
            <consortium name="Pathogen Informatics"/>
        </authorList>
    </citation>
    <scope>NUCLEOTIDE SEQUENCE [LARGE SCALE GENOMIC DNA]</scope>
</reference>
<dbReference type="Pfam" id="PF00211">
    <property type="entry name" value="Guanylate_cyc"/>
    <property type="match status" value="1"/>
</dbReference>
<dbReference type="AlphaFoldDB" id="A0A3P7IE16"/>
<keyword evidence="5" id="KW-1133">Transmembrane helix</keyword>
<comment type="subcellular location">
    <subcellularLocation>
        <location evidence="2">Membrane</location>
    </subcellularLocation>
</comment>
<gene>
    <name evidence="10" type="ORF">SVUK_LOCUS2764</name>
</gene>
<keyword evidence="11" id="KW-1185">Reference proteome</keyword>
<protein>
    <recommendedName>
        <fullName evidence="9">Guanylate cyclase domain-containing protein</fullName>
    </recommendedName>
</protein>
<evidence type="ECO:0000259" key="9">
    <source>
        <dbReference type="PROSITE" id="PS50125"/>
    </source>
</evidence>
<proteinExistence type="predicted"/>
<evidence type="ECO:0000256" key="5">
    <source>
        <dbReference type="ARBA" id="ARBA00022989"/>
    </source>
</evidence>
<evidence type="ECO:0000256" key="1">
    <source>
        <dbReference type="ARBA" id="ARBA00001436"/>
    </source>
</evidence>
<evidence type="ECO:0000256" key="8">
    <source>
        <dbReference type="ARBA" id="ARBA00023239"/>
    </source>
</evidence>
<dbReference type="GO" id="GO:0000166">
    <property type="term" value="F:nucleotide binding"/>
    <property type="evidence" value="ECO:0007669"/>
    <property type="project" value="UniProtKB-KW"/>
</dbReference>
<keyword evidence="3" id="KW-0812">Transmembrane</keyword>
<dbReference type="SMART" id="SM00044">
    <property type="entry name" value="CYCc"/>
    <property type="match status" value="1"/>
</dbReference>
<evidence type="ECO:0000256" key="3">
    <source>
        <dbReference type="ARBA" id="ARBA00022692"/>
    </source>
</evidence>
<evidence type="ECO:0000256" key="4">
    <source>
        <dbReference type="ARBA" id="ARBA00022741"/>
    </source>
</evidence>
<sequence length="160" mass="18553">MQIDWFDNLITSYHNSESLLFYIIAFRQVVEKLRLGEQIVPESFDSVSIFFSDIVSFTEFSSKCTPMQVVNFLNDIYTIFDSTIDERDVYKVETVGDAYLCVSGLPRRNGSEHIKEICLMSLSLLKDLRDFRVSHMPSYRVMIRIGVHTGNAYEPILFRA</sequence>
<evidence type="ECO:0000256" key="2">
    <source>
        <dbReference type="ARBA" id="ARBA00004370"/>
    </source>
</evidence>
<name>A0A3P7IE16_STRVU</name>
<dbReference type="GO" id="GO:0004383">
    <property type="term" value="F:guanylate cyclase activity"/>
    <property type="evidence" value="ECO:0007669"/>
    <property type="project" value="UniProtKB-EC"/>
</dbReference>
<dbReference type="GO" id="GO:0004016">
    <property type="term" value="F:adenylate cyclase activity"/>
    <property type="evidence" value="ECO:0007669"/>
    <property type="project" value="TreeGrafter"/>
</dbReference>
<dbReference type="PANTHER" id="PTHR11920:SF495">
    <property type="entry name" value="RECEPTOR-TYPE GUANYLATE CYCLASE GCY-7"/>
    <property type="match status" value="1"/>
</dbReference>
<organism evidence="10 11">
    <name type="scientific">Strongylus vulgaris</name>
    <name type="common">Blood worm</name>
    <dbReference type="NCBI Taxonomy" id="40348"/>
    <lineage>
        <taxon>Eukaryota</taxon>
        <taxon>Metazoa</taxon>
        <taxon>Ecdysozoa</taxon>
        <taxon>Nematoda</taxon>
        <taxon>Chromadorea</taxon>
        <taxon>Rhabditida</taxon>
        <taxon>Rhabditina</taxon>
        <taxon>Rhabditomorpha</taxon>
        <taxon>Strongyloidea</taxon>
        <taxon>Strongylidae</taxon>
        <taxon>Strongylus</taxon>
    </lineage>
</organism>
<evidence type="ECO:0000313" key="11">
    <source>
        <dbReference type="Proteomes" id="UP000270094"/>
    </source>
</evidence>
<dbReference type="InterPro" id="IPR001054">
    <property type="entry name" value="A/G_cyclase"/>
</dbReference>
<dbReference type="InterPro" id="IPR029787">
    <property type="entry name" value="Nucleotide_cyclase"/>
</dbReference>
<dbReference type="SUPFAM" id="SSF55073">
    <property type="entry name" value="Nucleotide cyclase"/>
    <property type="match status" value="1"/>
</dbReference>
<keyword evidence="6" id="KW-0472">Membrane</keyword>
<evidence type="ECO:0000256" key="7">
    <source>
        <dbReference type="ARBA" id="ARBA00023180"/>
    </source>
</evidence>
<dbReference type="PANTHER" id="PTHR11920">
    <property type="entry name" value="GUANYLYL CYCLASE"/>
    <property type="match status" value="1"/>
</dbReference>
<evidence type="ECO:0000313" key="10">
    <source>
        <dbReference type="EMBL" id="VDM67766.1"/>
    </source>
</evidence>
<dbReference type="GO" id="GO:0001653">
    <property type="term" value="F:peptide receptor activity"/>
    <property type="evidence" value="ECO:0007669"/>
    <property type="project" value="TreeGrafter"/>
</dbReference>
<keyword evidence="8" id="KW-0456">Lyase</keyword>
<dbReference type="GO" id="GO:0035556">
    <property type="term" value="P:intracellular signal transduction"/>
    <property type="evidence" value="ECO:0007669"/>
    <property type="project" value="InterPro"/>
</dbReference>
<keyword evidence="7" id="KW-0325">Glycoprotein</keyword>
<dbReference type="Gene3D" id="3.30.70.1230">
    <property type="entry name" value="Nucleotide cyclase"/>
    <property type="match status" value="1"/>
</dbReference>
<dbReference type="GO" id="GO:0007168">
    <property type="term" value="P:receptor guanylyl cyclase signaling pathway"/>
    <property type="evidence" value="ECO:0007669"/>
    <property type="project" value="TreeGrafter"/>
</dbReference>
<accession>A0A3P7IE16</accession>
<keyword evidence="4" id="KW-0547">Nucleotide-binding</keyword>
<dbReference type="InterPro" id="IPR050401">
    <property type="entry name" value="Cyclic_nucleotide_synthase"/>
</dbReference>
<dbReference type="Proteomes" id="UP000270094">
    <property type="component" value="Unassembled WGS sequence"/>
</dbReference>
<dbReference type="CDD" id="cd07302">
    <property type="entry name" value="CHD"/>
    <property type="match status" value="1"/>
</dbReference>
<evidence type="ECO:0000256" key="6">
    <source>
        <dbReference type="ARBA" id="ARBA00023136"/>
    </source>
</evidence>
<feature type="domain" description="Guanylate cyclase" evidence="9">
    <location>
        <begin position="48"/>
        <end position="160"/>
    </location>
</feature>
<dbReference type="OrthoDB" id="60033at2759"/>
<comment type="catalytic activity">
    <reaction evidence="1">
        <text>GTP = 3',5'-cyclic GMP + diphosphate</text>
        <dbReference type="Rhea" id="RHEA:13665"/>
        <dbReference type="ChEBI" id="CHEBI:33019"/>
        <dbReference type="ChEBI" id="CHEBI:37565"/>
        <dbReference type="ChEBI" id="CHEBI:57746"/>
        <dbReference type="EC" id="4.6.1.2"/>
    </reaction>
</comment>
<dbReference type="EMBL" id="UYYB01006446">
    <property type="protein sequence ID" value="VDM67766.1"/>
    <property type="molecule type" value="Genomic_DNA"/>
</dbReference>